<feature type="domain" description="PAN-3" evidence="1">
    <location>
        <begin position="86"/>
        <end position="206"/>
    </location>
</feature>
<evidence type="ECO:0000313" key="2">
    <source>
        <dbReference type="EMBL" id="KAF1767155.1"/>
    </source>
</evidence>
<dbReference type="KEGG" id="crq:GCK72_007114"/>
<dbReference type="InterPro" id="IPR006583">
    <property type="entry name" value="PAN-3_domain"/>
</dbReference>
<dbReference type="PANTHER" id="PTHR47629">
    <property type="entry name" value="C-TYPE LECTIN-RELATED"/>
    <property type="match status" value="1"/>
</dbReference>
<dbReference type="Pfam" id="PF08277">
    <property type="entry name" value="PAN_3"/>
    <property type="match status" value="1"/>
</dbReference>
<evidence type="ECO:0000313" key="3">
    <source>
        <dbReference type="Proteomes" id="UP000483820"/>
    </source>
</evidence>
<dbReference type="EMBL" id="WUAV01000002">
    <property type="protein sequence ID" value="KAF1767155.1"/>
    <property type="molecule type" value="Genomic_DNA"/>
</dbReference>
<accession>A0A6A5HI83</accession>
<sequence>METIDYISIQTYIFTTNAFSFSDPTLSSNLPGYQFKPNKPDGTGADCLAYSIEGDISRGIENFQCNLGLTPDNSTCMIAHLCGASPIPCIFLIRSSMIVYTAMIVTSGTPSAFTGSSSLDLGWEDCLNYCTQNATCVTVGRSVSVESKFAYKIDNDDMLSCPADDMIGGKGYFFGTDTSTGLSTSGRQIYENYTITYDSSTQTWNFLTNGPLMCPSAGHQMFLRPLGPWCMIFFPNYGCQDYEKIVSICGASVNKYLSGIESPEEFEWVRARALDAGWFNSTVRLNAAWVSGARKTECIGNASCSGLSAFSFGDPLLSENPTGYIFKPGKPDGSVADCLAFRVFSDRSYAIDNILCTATNTTDVCMGGEVCGIQPS</sequence>
<dbReference type="CTD" id="9826245"/>
<dbReference type="AlphaFoldDB" id="A0A6A5HI83"/>
<organism evidence="2 3">
    <name type="scientific">Caenorhabditis remanei</name>
    <name type="common">Caenorhabditis vulgaris</name>
    <dbReference type="NCBI Taxonomy" id="31234"/>
    <lineage>
        <taxon>Eukaryota</taxon>
        <taxon>Metazoa</taxon>
        <taxon>Ecdysozoa</taxon>
        <taxon>Nematoda</taxon>
        <taxon>Chromadorea</taxon>
        <taxon>Rhabditida</taxon>
        <taxon>Rhabditina</taxon>
        <taxon>Rhabditomorpha</taxon>
        <taxon>Rhabditoidea</taxon>
        <taxon>Rhabditidae</taxon>
        <taxon>Peloderinae</taxon>
        <taxon>Caenorhabditis</taxon>
    </lineage>
</organism>
<gene>
    <name evidence="2" type="ORF">GCK72_007114</name>
</gene>
<proteinExistence type="predicted"/>
<dbReference type="GeneID" id="9826245"/>
<evidence type="ECO:0000259" key="1">
    <source>
        <dbReference type="SMART" id="SM00605"/>
    </source>
</evidence>
<name>A0A6A5HI83_CAERE</name>
<dbReference type="PANTHER" id="PTHR47629:SF11">
    <property type="entry name" value="PAN-3 DOMAIN-CONTAINING PROTEIN"/>
    <property type="match status" value="1"/>
</dbReference>
<comment type="caution">
    <text evidence="2">The sequence shown here is derived from an EMBL/GenBank/DDBJ whole genome shotgun (WGS) entry which is preliminary data.</text>
</comment>
<dbReference type="SMART" id="SM00605">
    <property type="entry name" value="CW"/>
    <property type="match status" value="1"/>
</dbReference>
<dbReference type="Proteomes" id="UP000483820">
    <property type="component" value="Chromosome II"/>
</dbReference>
<protein>
    <recommendedName>
        <fullName evidence="1">PAN-3 domain-containing protein</fullName>
    </recommendedName>
</protein>
<reference evidence="2 3" key="1">
    <citation type="submission" date="2019-12" db="EMBL/GenBank/DDBJ databases">
        <title>Chromosome-level assembly of the Caenorhabditis remanei genome.</title>
        <authorList>
            <person name="Teterina A.A."/>
            <person name="Willis J.H."/>
            <person name="Phillips P.C."/>
        </authorList>
    </citation>
    <scope>NUCLEOTIDE SEQUENCE [LARGE SCALE GENOMIC DNA]</scope>
    <source>
        <strain evidence="2 3">PX506</strain>
        <tissue evidence="2">Whole organism</tissue>
    </source>
</reference>
<dbReference type="RefSeq" id="XP_053590181.1">
    <property type="nucleotide sequence ID" value="XM_053725987.1"/>
</dbReference>